<keyword evidence="7 10" id="KW-0786">Thiamine pyrophosphate</keyword>
<dbReference type="Gene3D" id="3.40.50.1220">
    <property type="entry name" value="TPP-binding domain"/>
    <property type="match status" value="1"/>
</dbReference>
<dbReference type="InterPro" id="IPR012110">
    <property type="entry name" value="PDC/IPDC-like"/>
</dbReference>
<evidence type="ECO:0000256" key="5">
    <source>
        <dbReference type="ARBA" id="ARBA00022793"/>
    </source>
</evidence>
<dbReference type="OrthoDB" id="3970464at2759"/>
<feature type="domain" description="Thiamine pyrophosphate enzyme TPP-binding" evidence="13">
    <location>
        <begin position="459"/>
        <end position="537"/>
    </location>
</feature>
<evidence type="ECO:0000256" key="9">
    <source>
        <dbReference type="PIRSR" id="PIRSR036565-2"/>
    </source>
</evidence>
<evidence type="ECO:0000256" key="8">
    <source>
        <dbReference type="ARBA" id="ARBA00023239"/>
    </source>
</evidence>
<dbReference type="CDD" id="cd02005">
    <property type="entry name" value="TPP_PDC_IPDC"/>
    <property type="match status" value="1"/>
</dbReference>
<dbReference type="Pfam" id="PF00205">
    <property type="entry name" value="TPP_enzyme_M"/>
    <property type="match status" value="1"/>
</dbReference>
<sequence>MSAPGQLNDNEIYLGSFLLERLAQLGVNKLFGVPGDFNLTFLDLVEEHKQVKWIGNCNELNAAYAADGYARVKQAQLNATHETATDNSTPGEAKDKDGNEKSQGGVRGLGALLTTFGVGELSAVNGIAGAYSERVPVLHIVGVPSTKLQKSKALLHHTLGNGAFNVFEQASQGITCARAFLQRAEDAAAEIDRVLFEALKTARPAYVTLPTDLVFTPVDKKRLDTKIIPDRVGFHDKSVLPTGRKVDDDEKKRLEFVVSEIARLWQNAKEPIVLIDACAIRYGVGHLVRDLIQATGVKFFTTPMGRSAIDEDPANGFGGVYVGAVTDPKVKELVEKTDLAFMVGSLKSDFNTGEFSYDFPQENVIELHSDHTLVQYATYPEVSFHQLLPALTKKLERKRNVSEPPADLGLKVEIPDSPKDKMVTQAAFWPMMGQFLREGDVVVAETGTSSFGMIGTPLPKGATFVSQVLWGSIGWAGGSTLGALLAAEESPTPRRVILFTGEGSLQLTAQEVSTMVRLNLKPILVVLNNDGYVIERKIHGENAGYNDIATWKWSQLLDTFNGYAEPKPTKSLLAKTRGELEAILADPEFGKAEQIQLLEVIMDRQDAPEALIKQGKLSAELNAA</sequence>
<organism evidence="15 16">
    <name type="scientific">Rhodotorula taiwanensis</name>
    <dbReference type="NCBI Taxonomy" id="741276"/>
    <lineage>
        <taxon>Eukaryota</taxon>
        <taxon>Fungi</taxon>
        <taxon>Dikarya</taxon>
        <taxon>Basidiomycota</taxon>
        <taxon>Pucciniomycotina</taxon>
        <taxon>Microbotryomycetes</taxon>
        <taxon>Sporidiobolales</taxon>
        <taxon>Sporidiobolaceae</taxon>
        <taxon>Rhodotorula</taxon>
    </lineage>
</organism>
<keyword evidence="5" id="KW-0210">Decarboxylase</keyword>
<feature type="domain" description="Thiamine pyrophosphate enzyme N-terminal TPP-binding" evidence="14">
    <location>
        <begin position="15"/>
        <end position="74"/>
    </location>
</feature>
<dbReference type="GO" id="GO:0030976">
    <property type="term" value="F:thiamine pyrophosphate binding"/>
    <property type="evidence" value="ECO:0007669"/>
    <property type="project" value="InterPro"/>
</dbReference>
<dbReference type="GO" id="GO:0004737">
    <property type="term" value="F:pyruvate decarboxylase activity"/>
    <property type="evidence" value="ECO:0007669"/>
    <property type="project" value="TreeGrafter"/>
</dbReference>
<dbReference type="PIRSF" id="PIRSF036565">
    <property type="entry name" value="Pyruvt_ip_decrb"/>
    <property type="match status" value="1"/>
</dbReference>
<proteinExistence type="inferred from homology"/>
<comment type="cofactor">
    <cofactor evidence="1">
        <name>thiamine diphosphate</name>
        <dbReference type="ChEBI" id="CHEBI:58937"/>
    </cofactor>
</comment>
<evidence type="ECO:0000256" key="10">
    <source>
        <dbReference type="RuleBase" id="RU362132"/>
    </source>
</evidence>
<reference evidence="15 16" key="1">
    <citation type="journal article" date="2018" name="Front. Microbiol.">
        <title>Prospects for Fungal Bioremediation of Acidic Radioactive Waste Sites: Characterization and Genome Sequence of Rhodotorula taiwanensis MD1149.</title>
        <authorList>
            <person name="Tkavc R."/>
            <person name="Matrosova V.Y."/>
            <person name="Grichenko O.E."/>
            <person name="Gostincar C."/>
            <person name="Volpe R.P."/>
            <person name="Klimenkova P."/>
            <person name="Gaidamakova E.K."/>
            <person name="Zhou C.E."/>
            <person name="Stewart B.J."/>
            <person name="Lyman M.G."/>
            <person name="Malfatti S.A."/>
            <person name="Rubinfeld B."/>
            <person name="Courtot M."/>
            <person name="Singh J."/>
            <person name="Dalgard C.L."/>
            <person name="Hamilton T."/>
            <person name="Frey K.G."/>
            <person name="Gunde-Cimerman N."/>
            <person name="Dugan L."/>
            <person name="Daly M.J."/>
        </authorList>
    </citation>
    <scope>NUCLEOTIDE SEQUENCE [LARGE SCALE GENOMIC DNA]</scope>
    <source>
        <strain evidence="15 16">MD1149</strain>
    </source>
</reference>
<dbReference type="PANTHER" id="PTHR43452:SF30">
    <property type="entry name" value="PYRUVATE DECARBOXYLASE ISOZYME 1-RELATED"/>
    <property type="match status" value="1"/>
</dbReference>
<dbReference type="GO" id="GO:0005634">
    <property type="term" value="C:nucleus"/>
    <property type="evidence" value="ECO:0007669"/>
    <property type="project" value="TreeGrafter"/>
</dbReference>
<dbReference type="Proteomes" id="UP000237144">
    <property type="component" value="Unassembled WGS sequence"/>
</dbReference>
<feature type="binding site" evidence="9">
    <location>
        <position position="529"/>
    </location>
    <ligand>
        <name>Mg(2+)</name>
        <dbReference type="ChEBI" id="CHEBI:18420"/>
    </ligand>
</feature>
<keyword evidence="4 9" id="KW-0479">Metal-binding</keyword>
<comment type="similarity">
    <text evidence="3 10">Belongs to the TPP enzyme family.</text>
</comment>
<evidence type="ECO:0000259" key="12">
    <source>
        <dbReference type="Pfam" id="PF00205"/>
    </source>
</evidence>
<evidence type="ECO:0000256" key="6">
    <source>
        <dbReference type="ARBA" id="ARBA00022842"/>
    </source>
</evidence>
<dbReference type="FunFam" id="3.40.50.970:FF:000024">
    <property type="entry name" value="Pyruvate decarboxylase isozyme"/>
    <property type="match status" value="1"/>
</dbReference>
<feature type="domain" description="Thiamine pyrophosphate enzyme central" evidence="12">
    <location>
        <begin position="259"/>
        <end position="379"/>
    </location>
</feature>
<feature type="region of interest" description="Disordered" evidence="11">
    <location>
        <begin position="78"/>
        <end position="103"/>
    </location>
</feature>
<dbReference type="InterPro" id="IPR012000">
    <property type="entry name" value="Thiamin_PyroP_enz_cen_dom"/>
</dbReference>
<dbReference type="PANTHER" id="PTHR43452">
    <property type="entry name" value="PYRUVATE DECARBOXYLASE"/>
    <property type="match status" value="1"/>
</dbReference>
<dbReference type="InterPro" id="IPR047213">
    <property type="entry name" value="TPP_PYR_PDC_IPDC-like"/>
</dbReference>
<dbReference type="InterPro" id="IPR029061">
    <property type="entry name" value="THDP-binding"/>
</dbReference>
<dbReference type="STRING" id="741276.A0A2S5BJ57"/>
<dbReference type="InterPro" id="IPR011766">
    <property type="entry name" value="TPP_enzyme_TPP-bd"/>
</dbReference>
<keyword evidence="16" id="KW-1185">Reference proteome</keyword>
<evidence type="ECO:0000313" key="15">
    <source>
        <dbReference type="EMBL" id="POY76804.1"/>
    </source>
</evidence>
<dbReference type="Pfam" id="PF02776">
    <property type="entry name" value="TPP_enzyme_N"/>
    <property type="match status" value="2"/>
</dbReference>
<dbReference type="EMBL" id="PJQD01000001">
    <property type="protein sequence ID" value="POY76804.1"/>
    <property type="molecule type" value="Genomic_DNA"/>
</dbReference>
<evidence type="ECO:0000259" key="14">
    <source>
        <dbReference type="Pfam" id="PF02776"/>
    </source>
</evidence>
<evidence type="ECO:0000256" key="2">
    <source>
        <dbReference type="ARBA" id="ARBA00004173"/>
    </source>
</evidence>
<feature type="compositionally biased region" description="Polar residues" evidence="11">
    <location>
        <begin position="78"/>
        <end position="90"/>
    </location>
</feature>
<dbReference type="Gene3D" id="3.40.50.970">
    <property type="match status" value="2"/>
</dbReference>
<dbReference type="GO" id="GO:0000949">
    <property type="term" value="P:aromatic amino acid family catabolic process to alcohol via Ehrlich pathway"/>
    <property type="evidence" value="ECO:0007669"/>
    <property type="project" value="TreeGrafter"/>
</dbReference>
<evidence type="ECO:0000259" key="13">
    <source>
        <dbReference type="Pfam" id="PF02775"/>
    </source>
</evidence>
<dbReference type="InterPro" id="IPR029035">
    <property type="entry name" value="DHS-like_NAD/FAD-binding_dom"/>
</dbReference>
<dbReference type="SUPFAM" id="SSF52467">
    <property type="entry name" value="DHS-like NAD/FAD-binding domain"/>
    <property type="match status" value="1"/>
</dbReference>
<evidence type="ECO:0008006" key="17">
    <source>
        <dbReference type="Google" id="ProtNLM"/>
    </source>
</evidence>
<dbReference type="GO" id="GO:0000287">
    <property type="term" value="F:magnesium ion binding"/>
    <property type="evidence" value="ECO:0007669"/>
    <property type="project" value="InterPro"/>
</dbReference>
<evidence type="ECO:0000256" key="4">
    <source>
        <dbReference type="ARBA" id="ARBA00022723"/>
    </source>
</evidence>
<dbReference type="InterPro" id="IPR012001">
    <property type="entry name" value="Thiamin_PyroP_enz_TPP-bd_dom"/>
</dbReference>
<evidence type="ECO:0000256" key="11">
    <source>
        <dbReference type="SAM" id="MobiDB-lite"/>
    </source>
</evidence>
<evidence type="ECO:0000313" key="16">
    <source>
        <dbReference type="Proteomes" id="UP000237144"/>
    </source>
</evidence>
<keyword evidence="6 9" id="KW-0460">Magnesium</keyword>
<dbReference type="Pfam" id="PF02775">
    <property type="entry name" value="TPP_enzyme_C"/>
    <property type="match status" value="1"/>
</dbReference>
<dbReference type="GO" id="GO:0005829">
    <property type="term" value="C:cytosol"/>
    <property type="evidence" value="ECO:0007669"/>
    <property type="project" value="TreeGrafter"/>
</dbReference>
<evidence type="ECO:0000256" key="7">
    <source>
        <dbReference type="ARBA" id="ARBA00023052"/>
    </source>
</evidence>
<evidence type="ECO:0000256" key="3">
    <source>
        <dbReference type="ARBA" id="ARBA00007812"/>
    </source>
</evidence>
<dbReference type="GO" id="GO:0005739">
    <property type="term" value="C:mitochondrion"/>
    <property type="evidence" value="ECO:0007669"/>
    <property type="project" value="UniProtKB-SubCell"/>
</dbReference>
<name>A0A2S5BJ57_9BASI</name>
<feature type="binding site" evidence="9">
    <location>
        <position position="531"/>
    </location>
    <ligand>
        <name>Mg(2+)</name>
        <dbReference type="ChEBI" id="CHEBI:18420"/>
    </ligand>
</feature>
<dbReference type="AlphaFoldDB" id="A0A2S5BJ57"/>
<protein>
    <recommendedName>
        <fullName evidence="17">Pyruvate decarboxylase</fullName>
    </recommendedName>
</protein>
<gene>
    <name evidence="15" type="ORF">BMF94_0056</name>
</gene>
<comment type="caution">
    <text evidence="15">The sequence shown here is derived from an EMBL/GenBank/DDBJ whole genome shotgun (WGS) entry which is preliminary data.</text>
</comment>
<accession>A0A2S5BJ57</accession>
<evidence type="ECO:0000256" key="1">
    <source>
        <dbReference type="ARBA" id="ARBA00001964"/>
    </source>
</evidence>
<dbReference type="CDD" id="cd07038">
    <property type="entry name" value="TPP_PYR_PDC_IPDC_like"/>
    <property type="match status" value="1"/>
</dbReference>
<keyword evidence="8" id="KW-0456">Lyase</keyword>
<dbReference type="SUPFAM" id="SSF52518">
    <property type="entry name" value="Thiamin diphosphate-binding fold (THDP-binding)"/>
    <property type="match status" value="2"/>
</dbReference>
<dbReference type="InterPro" id="IPR047214">
    <property type="entry name" value="TPP_PDC_IPDC"/>
</dbReference>
<comment type="subcellular location">
    <subcellularLocation>
        <location evidence="2">Mitochondrion</location>
    </subcellularLocation>
</comment>
<comment type="cofactor">
    <cofactor evidence="9">
        <name>Mg(2+)</name>
        <dbReference type="ChEBI" id="CHEBI:18420"/>
    </cofactor>
    <text evidence="9">Binds 1 Mg(2+) per subunit.</text>
</comment>
<feature type="domain" description="Thiamine pyrophosphate enzyme N-terminal TPP-binding" evidence="14">
    <location>
        <begin position="108"/>
        <end position="156"/>
    </location>
</feature>